<dbReference type="InterPro" id="IPR023148">
    <property type="entry name" value="tRNA_m1G_MeTrfase_C_sf"/>
</dbReference>
<evidence type="ECO:0000259" key="18">
    <source>
        <dbReference type="Pfam" id="PF01746"/>
    </source>
</evidence>
<comment type="subcellular location">
    <subcellularLocation>
        <location evidence="2 15 17">Cytoplasm</location>
    </subcellularLocation>
</comment>
<evidence type="ECO:0000256" key="16">
    <source>
        <dbReference type="PIRSR" id="PIRSR000386-1"/>
    </source>
</evidence>
<evidence type="ECO:0000256" key="4">
    <source>
        <dbReference type="ARBA" id="ARBA00011738"/>
    </source>
</evidence>
<evidence type="ECO:0000256" key="15">
    <source>
        <dbReference type="HAMAP-Rule" id="MF_00605"/>
    </source>
</evidence>
<dbReference type="InterPro" id="IPR029028">
    <property type="entry name" value="Alpha/beta_knot_MTases"/>
</dbReference>
<evidence type="ECO:0000256" key="10">
    <source>
        <dbReference type="ARBA" id="ARBA00022691"/>
    </source>
</evidence>
<dbReference type="Proteomes" id="UP000326061">
    <property type="component" value="Chromosome"/>
</dbReference>
<dbReference type="Pfam" id="PF01746">
    <property type="entry name" value="tRNA_m1G_MT"/>
    <property type="match status" value="1"/>
</dbReference>
<keyword evidence="10 15" id="KW-0949">S-adenosyl-L-methionine</keyword>
<evidence type="ECO:0000256" key="12">
    <source>
        <dbReference type="ARBA" id="ARBA00029736"/>
    </source>
</evidence>
<name>A0AAJ4A2K6_9BACT</name>
<keyword evidence="11 15" id="KW-0819">tRNA processing</keyword>
<dbReference type="Gene3D" id="3.40.1280.10">
    <property type="match status" value="1"/>
</dbReference>
<dbReference type="PANTHER" id="PTHR46417">
    <property type="entry name" value="TRNA (GUANINE-N(1)-)-METHYLTRANSFERASE"/>
    <property type="match status" value="1"/>
</dbReference>
<dbReference type="NCBIfam" id="TIGR00088">
    <property type="entry name" value="trmD"/>
    <property type="match status" value="1"/>
</dbReference>
<evidence type="ECO:0000256" key="14">
    <source>
        <dbReference type="ARBA" id="ARBA00047783"/>
    </source>
</evidence>
<comment type="similarity">
    <text evidence="3 15 17">Belongs to the RNA methyltransferase TrmD family.</text>
</comment>
<evidence type="ECO:0000256" key="2">
    <source>
        <dbReference type="ARBA" id="ARBA00004496"/>
    </source>
</evidence>
<feature type="binding site" evidence="15 16">
    <location>
        <begin position="132"/>
        <end position="137"/>
    </location>
    <ligand>
        <name>S-adenosyl-L-methionine</name>
        <dbReference type="ChEBI" id="CHEBI:59789"/>
    </ligand>
</feature>
<dbReference type="NCBIfam" id="NF000648">
    <property type="entry name" value="PRK00026.1"/>
    <property type="match status" value="1"/>
</dbReference>
<accession>A0AAJ4A2K6</accession>
<dbReference type="CDD" id="cd18080">
    <property type="entry name" value="TrmD-like"/>
    <property type="match status" value="1"/>
</dbReference>
<dbReference type="InterPro" id="IPR029026">
    <property type="entry name" value="tRNA_m1G_MTases_N"/>
</dbReference>
<reference evidence="20" key="1">
    <citation type="submission" date="2019-06" db="EMBL/GenBank/DDBJ databases">
        <title>Sulfurimonas gotlandica sp. nov., a chemoautotrophic and psychrotolerant epsilonproteobacterium isolated from a pelagic redoxcline, and an emended description of the genus Sulfurimonas.</title>
        <authorList>
            <person name="Wang S."/>
            <person name="Jiang L."/>
            <person name="Shao Z."/>
        </authorList>
    </citation>
    <scope>NUCLEOTIDE SEQUENCE [LARGE SCALE GENOMIC DNA]</scope>
    <source>
        <strain evidence="20">1-1N</strain>
    </source>
</reference>
<dbReference type="GO" id="GO:0052906">
    <property type="term" value="F:tRNA (guanine(37)-N1)-methyltransferase activity"/>
    <property type="evidence" value="ECO:0007669"/>
    <property type="project" value="UniProtKB-UniRule"/>
</dbReference>
<dbReference type="PIRSF" id="PIRSF000386">
    <property type="entry name" value="tRNA_mtase"/>
    <property type="match status" value="1"/>
</dbReference>
<keyword evidence="9 15" id="KW-0808">Transferase</keyword>
<dbReference type="KEGG" id="suln:FJR47_01900"/>
<evidence type="ECO:0000256" key="11">
    <source>
        <dbReference type="ARBA" id="ARBA00022694"/>
    </source>
</evidence>
<keyword evidence="8 15" id="KW-0489">Methyltransferase</keyword>
<organism evidence="19 20">
    <name type="scientific">Sulfurimonas xiamenensis</name>
    <dbReference type="NCBI Taxonomy" id="2590021"/>
    <lineage>
        <taxon>Bacteria</taxon>
        <taxon>Pseudomonadati</taxon>
        <taxon>Campylobacterota</taxon>
        <taxon>Epsilonproteobacteria</taxon>
        <taxon>Campylobacterales</taxon>
        <taxon>Sulfurimonadaceae</taxon>
        <taxon>Sulfurimonas</taxon>
    </lineage>
</organism>
<dbReference type="InterPro" id="IPR002649">
    <property type="entry name" value="tRNA_m1G_MeTrfase_TrmD"/>
</dbReference>
<evidence type="ECO:0000256" key="7">
    <source>
        <dbReference type="ARBA" id="ARBA00022490"/>
    </source>
</evidence>
<evidence type="ECO:0000256" key="9">
    <source>
        <dbReference type="ARBA" id="ARBA00022679"/>
    </source>
</evidence>
<evidence type="ECO:0000256" key="13">
    <source>
        <dbReference type="ARBA" id="ARBA00033392"/>
    </source>
</evidence>
<protein>
    <recommendedName>
        <fullName evidence="6 15">tRNA (guanine-N(1)-)-methyltransferase</fullName>
        <ecNumber evidence="5 15">2.1.1.228</ecNumber>
    </recommendedName>
    <alternativeName>
        <fullName evidence="12 15">M1G-methyltransferase</fullName>
    </alternativeName>
    <alternativeName>
        <fullName evidence="13 15">tRNA [GM37] methyltransferase</fullName>
    </alternativeName>
</protein>
<comment type="subunit">
    <text evidence="4 15 17">Homodimer.</text>
</comment>
<evidence type="ECO:0000256" key="6">
    <source>
        <dbReference type="ARBA" id="ARBA00014679"/>
    </source>
</evidence>
<sequence>MKFTFVTLFQNIVEGYFEDSILKRAIQKNILCIEYINPRDFSSSKHNKVDDTAVGGGAGMVMNPQPLYDVLNELKTKDKDVHLIFLTPVAKPFRQNDAKRLAKKNHIAFVSGRYEGIDERVIEKYADEVFSIGDYILTGGELASLVICDAVSRNVSGVLGNSDSLSIESFENELLEAPSFSKPKNYENNCVPSEYLKGNHSKIRSLKLALSECKTKFFRPEQLLKHRTRKSYEK</sequence>
<dbReference type="RefSeq" id="WP_152298795.1">
    <property type="nucleotide sequence ID" value="NZ_CP041166.1"/>
</dbReference>
<evidence type="ECO:0000256" key="3">
    <source>
        <dbReference type="ARBA" id="ARBA00007630"/>
    </source>
</evidence>
<dbReference type="Gene3D" id="1.10.1270.20">
    <property type="entry name" value="tRNA(m1g37)methyltransferase, domain 2"/>
    <property type="match status" value="1"/>
</dbReference>
<dbReference type="EMBL" id="CP041166">
    <property type="protein sequence ID" value="QFR42731.1"/>
    <property type="molecule type" value="Genomic_DNA"/>
</dbReference>
<dbReference type="SUPFAM" id="SSF75217">
    <property type="entry name" value="alpha/beta knot"/>
    <property type="match status" value="1"/>
</dbReference>
<keyword evidence="7 15" id="KW-0963">Cytoplasm</keyword>
<dbReference type="GO" id="GO:0005829">
    <property type="term" value="C:cytosol"/>
    <property type="evidence" value="ECO:0007669"/>
    <property type="project" value="TreeGrafter"/>
</dbReference>
<dbReference type="HAMAP" id="MF_00605">
    <property type="entry name" value="TrmD"/>
    <property type="match status" value="1"/>
</dbReference>
<feature type="binding site" evidence="15 16">
    <location>
        <position position="112"/>
    </location>
    <ligand>
        <name>S-adenosyl-L-methionine</name>
        <dbReference type="ChEBI" id="CHEBI:59789"/>
    </ligand>
</feature>
<dbReference type="InterPro" id="IPR016009">
    <property type="entry name" value="tRNA_MeTrfase_TRMD/TRM10"/>
</dbReference>
<comment type="catalytic activity">
    <reaction evidence="14 15 17">
        <text>guanosine(37) in tRNA + S-adenosyl-L-methionine = N(1)-methylguanosine(37) in tRNA + S-adenosyl-L-homocysteine + H(+)</text>
        <dbReference type="Rhea" id="RHEA:36899"/>
        <dbReference type="Rhea" id="RHEA-COMP:10145"/>
        <dbReference type="Rhea" id="RHEA-COMP:10147"/>
        <dbReference type="ChEBI" id="CHEBI:15378"/>
        <dbReference type="ChEBI" id="CHEBI:57856"/>
        <dbReference type="ChEBI" id="CHEBI:59789"/>
        <dbReference type="ChEBI" id="CHEBI:73542"/>
        <dbReference type="ChEBI" id="CHEBI:74269"/>
        <dbReference type="EC" id="2.1.1.228"/>
    </reaction>
</comment>
<dbReference type="EC" id="2.1.1.228" evidence="5 15"/>
<evidence type="ECO:0000313" key="19">
    <source>
        <dbReference type="EMBL" id="QFR42731.1"/>
    </source>
</evidence>
<gene>
    <name evidence="15 19" type="primary">trmD</name>
    <name evidence="19" type="ORF">FJR47_01900</name>
</gene>
<evidence type="ECO:0000256" key="1">
    <source>
        <dbReference type="ARBA" id="ARBA00002634"/>
    </source>
</evidence>
<evidence type="ECO:0000256" key="8">
    <source>
        <dbReference type="ARBA" id="ARBA00022603"/>
    </source>
</evidence>
<comment type="function">
    <text evidence="1 15 17">Specifically methylates guanosine-37 in various tRNAs.</text>
</comment>
<evidence type="ECO:0000256" key="17">
    <source>
        <dbReference type="RuleBase" id="RU003464"/>
    </source>
</evidence>
<dbReference type="GO" id="GO:0002939">
    <property type="term" value="P:tRNA N1-guanine methylation"/>
    <property type="evidence" value="ECO:0007669"/>
    <property type="project" value="TreeGrafter"/>
</dbReference>
<dbReference type="PANTHER" id="PTHR46417:SF1">
    <property type="entry name" value="TRNA (GUANINE-N(1)-)-METHYLTRANSFERASE"/>
    <property type="match status" value="1"/>
</dbReference>
<evidence type="ECO:0000313" key="20">
    <source>
        <dbReference type="Proteomes" id="UP000326061"/>
    </source>
</evidence>
<feature type="domain" description="tRNA methyltransferase TRMD/TRM10-type" evidence="18">
    <location>
        <begin position="1"/>
        <end position="222"/>
    </location>
</feature>
<keyword evidence="20" id="KW-1185">Reference proteome</keyword>
<proteinExistence type="inferred from homology"/>
<dbReference type="AlphaFoldDB" id="A0AAJ4A2K6"/>
<evidence type="ECO:0000256" key="5">
    <source>
        <dbReference type="ARBA" id="ARBA00012807"/>
    </source>
</evidence>